<dbReference type="Gene3D" id="3.30.1540.10">
    <property type="entry name" value="formyl-coa transferase, domain 3"/>
    <property type="match status" value="1"/>
</dbReference>
<sequence length="150" mass="16127">MQVIGQKVFQRWCKVVGREDLIGEPRFATDQLRGENGAELSAIMQAWCEARLRDDCIDILGKANIGCGPVLAPVEVVAGTLDLRNTFMREVEFPNSQPVPIASPPARLSHGTVDMARPPVLGEHSDAVLVDYGFTATDIAALRGVGVVTG</sequence>
<dbReference type="InterPro" id="IPR044855">
    <property type="entry name" value="CoA-Trfase_III_dom3_sf"/>
</dbReference>
<dbReference type="SUPFAM" id="SSF89796">
    <property type="entry name" value="CoA-transferase family III (CaiB/BaiF)"/>
    <property type="match status" value="1"/>
</dbReference>
<keyword evidence="3" id="KW-1185">Reference proteome</keyword>
<keyword evidence="1" id="KW-0808">Transferase</keyword>
<dbReference type="PANTHER" id="PTHR48207">
    <property type="entry name" value="SUCCINATE--HYDROXYMETHYLGLUTARATE COA-TRANSFERASE"/>
    <property type="match status" value="1"/>
</dbReference>
<dbReference type="Proteomes" id="UP000704467">
    <property type="component" value="Unassembled WGS sequence"/>
</dbReference>
<dbReference type="InterPro" id="IPR050483">
    <property type="entry name" value="CoA-transferase_III_domain"/>
</dbReference>
<dbReference type="Pfam" id="PF02515">
    <property type="entry name" value="CoA_transf_3"/>
    <property type="match status" value="1"/>
</dbReference>
<reference evidence="2 3" key="1">
    <citation type="submission" date="2020-03" db="EMBL/GenBank/DDBJ databases">
        <title>Whole genome sequencing of clinical and environmental type strains of Ochrobactrum.</title>
        <authorList>
            <person name="Dharne M."/>
        </authorList>
    </citation>
    <scope>NUCLEOTIDE SEQUENCE [LARGE SCALE GENOMIC DNA]</scope>
    <source>
        <strain evidence="2 3">CIP 109452</strain>
    </source>
</reference>
<evidence type="ECO:0000256" key="1">
    <source>
        <dbReference type="ARBA" id="ARBA00022679"/>
    </source>
</evidence>
<dbReference type="InterPro" id="IPR023606">
    <property type="entry name" value="CoA-Trfase_III_dom_1_sf"/>
</dbReference>
<accession>A0ABX1DPT6</accession>
<dbReference type="PANTHER" id="PTHR48207:SF3">
    <property type="entry name" value="SUCCINATE--HYDROXYMETHYLGLUTARATE COA-TRANSFERASE"/>
    <property type="match status" value="1"/>
</dbReference>
<dbReference type="EMBL" id="JAAVLN010000003">
    <property type="protein sequence ID" value="NKC04939.1"/>
    <property type="molecule type" value="Genomic_DNA"/>
</dbReference>
<protein>
    <submittedName>
        <fullName evidence="2">Uncharacterized protein</fullName>
    </submittedName>
</protein>
<dbReference type="InterPro" id="IPR003673">
    <property type="entry name" value="CoA-Trfase_fam_III"/>
</dbReference>
<comment type="caution">
    <text evidence="2">The sequence shown here is derived from an EMBL/GenBank/DDBJ whole genome shotgun (WGS) entry which is preliminary data.</text>
</comment>
<proteinExistence type="predicted"/>
<evidence type="ECO:0000313" key="2">
    <source>
        <dbReference type="EMBL" id="NKC04939.1"/>
    </source>
</evidence>
<organism evidence="2 3">
    <name type="scientific">Brucella haematophila</name>
    <dbReference type="NCBI Taxonomy" id="419474"/>
    <lineage>
        <taxon>Bacteria</taxon>
        <taxon>Pseudomonadati</taxon>
        <taxon>Pseudomonadota</taxon>
        <taxon>Alphaproteobacteria</taxon>
        <taxon>Hyphomicrobiales</taxon>
        <taxon>Brucellaceae</taxon>
        <taxon>Brucella/Ochrobactrum group</taxon>
        <taxon>Brucella</taxon>
    </lineage>
</organism>
<evidence type="ECO:0000313" key="3">
    <source>
        <dbReference type="Proteomes" id="UP000704467"/>
    </source>
</evidence>
<gene>
    <name evidence="2" type="ORF">HED55_22515</name>
</gene>
<name>A0ABX1DPT6_9HYPH</name>